<feature type="domain" description="SSD" evidence="8">
    <location>
        <begin position="306"/>
        <end position="424"/>
    </location>
</feature>
<evidence type="ECO:0000256" key="1">
    <source>
        <dbReference type="ARBA" id="ARBA00004651"/>
    </source>
</evidence>
<dbReference type="RefSeq" id="WP_136929888.1">
    <property type="nucleotide sequence ID" value="NZ_SSMQ01000014.1"/>
</dbReference>
<feature type="transmembrane region" description="Helical" evidence="7">
    <location>
        <begin position="460"/>
        <end position="479"/>
    </location>
</feature>
<feature type="compositionally biased region" description="Basic and acidic residues" evidence="6">
    <location>
        <begin position="173"/>
        <end position="199"/>
    </location>
</feature>
<dbReference type="PANTHER" id="PTHR33406">
    <property type="entry name" value="MEMBRANE PROTEIN MJ1562-RELATED"/>
    <property type="match status" value="1"/>
</dbReference>
<keyword evidence="2" id="KW-1003">Cell membrane</keyword>
<dbReference type="Gene3D" id="1.20.1640.10">
    <property type="entry name" value="Multidrug efflux transporter AcrB transmembrane domain"/>
    <property type="match status" value="2"/>
</dbReference>
<accession>A0A4U1JE84</accession>
<evidence type="ECO:0000256" key="6">
    <source>
        <dbReference type="SAM" id="MobiDB-lite"/>
    </source>
</evidence>
<keyword evidence="5 7" id="KW-0472">Membrane</keyword>
<feature type="transmembrane region" description="Helical" evidence="7">
    <location>
        <begin position="402"/>
        <end position="424"/>
    </location>
</feature>
<feature type="transmembrane region" description="Helical" evidence="7">
    <location>
        <begin position="304"/>
        <end position="322"/>
    </location>
</feature>
<evidence type="ECO:0000259" key="8">
    <source>
        <dbReference type="PROSITE" id="PS50156"/>
    </source>
</evidence>
<feature type="transmembrane region" description="Helical" evidence="7">
    <location>
        <begin position="803"/>
        <end position="832"/>
    </location>
</feature>
<evidence type="ECO:0000313" key="9">
    <source>
        <dbReference type="EMBL" id="TKD08428.1"/>
    </source>
</evidence>
<evidence type="ECO:0000256" key="5">
    <source>
        <dbReference type="ARBA" id="ARBA00023136"/>
    </source>
</evidence>
<dbReference type="PANTHER" id="PTHR33406:SF13">
    <property type="entry name" value="MEMBRANE PROTEIN YDFJ"/>
    <property type="match status" value="1"/>
</dbReference>
<dbReference type="EMBL" id="SSMQ01000014">
    <property type="protein sequence ID" value="TKD08428.1"/>
    <property type="molecule type" value="Genomic_DNA"/>
</dbReference>
<dbReference type="Pfam" id="PF03176">
    <property type="entry name" value="MMPL"/>
    <property type="match status" value="2"/>
</dbReference>
<evidence type="ECO:0000256" key="7">
    <source>
        <dbReference type="SAM" id="Phobius"/>
    </source>
</evidence>
<evidence type="ECO:0000256" key="3">
    <source>
        <dbReference type="ARBA" id="ARBA00022692"/>
    </source>
</evidence>
<keyword evidence="3 7" id="KW-0812">Transmembrane</keyword>
<protein>
    <recommendedName>
        <fullName evidence="8">SSD domain-containing protein</fullName>
    </recommendedName>
</protein>
<dbReference type="GO" id="GO:0005886">
    <property type="term" value="C:plasma membrane"/>
    <property type="evidence" value="ECO:0007669"/>
    <property type="project" value="UniProtKB-SubCell"/>
</dbReference>
<feature type="transmembrane region" description="Helical" evidence="7">
    <location>
        <begin position="370"/>
        <end position="390"/>
    </location>
</feature>
<dbReference type="OrthoDB" id="49344at2"/>
<dbReference type="InterPro" id="IPR004869">
    <property type="entry name" value="MMPL_dom"/>
</dbReference>
<dbReference type="AlphaFoldDB" id="A0A4U1JE84"/>
<evidence type="ECO:0000256" key="4">
    <source>
        <dbReference type="ARBA" id="ARBA00022989"/>
    </source>
</evidence>
<feature type="transmembrane region" description="Helical" evidence="7">
    <location>
        <begin position="777"/>
        <end position="797"/>
    </location>
</feature>
<evidence type="ECO:0000256" key="2">
    <source>
        <dbReference type="ARBA" id="ARBA00022475"/>
    </source>
</evidence>
<dbReference type="Proteomes" id="UP000309215">
    <property type="component" value="Unassembled WGS sequence"/>
</dbReference>
<keyword evidence="4 7" id="KW-1133">Transmembrane helix</keyword>
<proteinExistence type="predicted"/>
<organism evidence="9 10">
    <name type="scientific">Polyangium fumosum</name>
    <dbReference type="NCBI Taxonomy" id="889272"/>
    <lineage>
        <taxon>Bacteria</taxon>
        <taxon>Pseudomonadati</taxon>
        <taxon>Myxococcota</taxon>
        <taxon>Polyangia</taxon>
        <taxon>Polyangiales</taxon>
        <taxon>Polyangiaceae</taxon>
        <taxon>Polyangium</taxon>
    </lineage>
</organism>
<sequence>MHERTSPRPFRVLGRFQARRPFLVLLLALLSLVPAGFFATKIGFRPDFSELLPDNKDSVIEMRRVSARLSGITTLTVTAEIADGKNEAALRAFVDALAPKLQAIGSPWVEQVDWSSRETKAFFDENKLLFAELADLQKARDEVVARYEYEVQKETGVLLDESDPPPPITAASLKERLTGKKASEAKAKPKPQAEIDRGPHPNGYYMSADGKFAAVIARTSLSKKADREELRRKIEQVVEEIGPKKLDPTMEVGYTGDLVISGEEYDAIVRDLGEVGVGGVLGVLVPVLLFFLRVRTVLVMAGSLLVGLVWTFGLTYFTIGYLNSSTGFLVSIIAGNGINYGIMYMARYLEARRDDNADVEEAIEAAHKDTWLPTLSGSATTMLAYGSLMLTDFRGFKHFGVIGAYGMLLCWLATYLFTPALLAATERVRPVYFPGKEKTKARGYYGVLFAKLAQAAPRTLGAIGVVIGLVSVGLTYQYLTKDPIEYDMRNIRSERRDKSAALSLSVRVGYIVGRMSQDGMAVMTDRLEQVPLLETELQKRLAAAPADAKPFEKVVTIHSLIPKEQAEKLPLIEDIRRIVQKARKRNLISDADWAEITPYVPAEELKPIAIPDLPETVARPFTEKDGTRGRIVYIVPKQGQSVWDAHYLIRWADSFRSTTLPTGDVIKGSGRAVIYADMIQAVVEDAPKAVGLAAIGVVVIILIAFRGSARSLGVFVPWLFGVSMLLGFLYLRGIKLNFLNFIVLPITFGIGAEYSHNLMQRYLSEGGERLDRVFTETGGALVLCSMTTCIGYFALMFSINKGIASFGLAAAVGEIACLLSAVLILPAFLVWLERRRKAAQSAAAEAEGSGGQAA</sequence>
<reference evidence="9 10" key="1">
    <citation type="submission" date="2019-04" db="EMBL/GenBank/DDBJ databases">
        <authorList>
            <person name="Li Y."/>
            <person name="Wang J."/>
        </authorList>
    </citation>
    <scope>NUCLEOTIDE SEQUENCE [LARGE SCALE GENOMIC DNA]</scope>
    <source>
        <strain evidence="9 10">DSM 14668</strain>
    </source>
</reference>
<dbReference type="InterPro" id="IPR050545">
    <property type="entry name" value="Mycobact_MmpL"/>
</dbReference>
<feature type="transmembrane region" description="Helical" evidence="7">
    <location>
        <begin position="737"/>
        <end position="756"/>
    </location>
</feature>
<name>A0A4U1JE84_9BACT</name>
<feature type="domain" description="SSD" evidence="8">
    <location>
        <begin position="690"/>
        <end position="831"/>
    </location>
</feature>
<feature type="transmembrane region" description="Helical" evidence="7">
    <location>
        <begin position="275"/>
        <end position="292"/>
    </location>
</feature>
<dbReference type="PROSITE" id="PS50156">
    <property type="entry name" value="SSD"/>
    <property type="match status" value="2"/>
</dbReference>
<gene>
    <name evidence="9" type="ORF">E8A74_16060</name>
</gene>
<feature type="transmembrane region" description="Helical" evidence="7">
    <location>
        <begin position="328"/>
        <end position="349"/>
    </location>
</feature>
<comment type="caution">
    <text evidence="9">The sequence shown here is derived from an EMBL/GenBank/DDBJ whole genome shotgun (WGS) entry which is preliminary data.</text>
</comment>
<feature type="region of interest" description="Disordered" evidence="6">
    <location>
        <begin position="158"/>
        <end position="201"/>
    </location>
</feature>
<evidence type="ECO:0000313" key="10">
    <source>
        <dbReference type="Proteomes" id="UP000309215"/>
    </source>
</evidence>
<keyword evidence="10" id="KW-1185">Reference proteome</keyword>
<feature type="transmembrane region" description="Helical" evidence="7">
    <location>
        <begin position="689"/>
        <end position="705"/>
    </location>
</feature>
<dbReference type="InterPro" id="IPR000731">
    <property type="entry name" value="SSD"/>
</dbReference>
<dbReference type="SUPFAM" id="SSF82866">
    <property type="entry name" value="Multidrug efflux transporter AcrB transmembrane domain"/>
    <property type="match status" value="2"/>
</dbReference>
<comment type="subcellular location">
    <subcellularLocation>
        <location evidence="1">Cell membrane</location>
        <topology evidence="1">Multi-pass membrane protein</topology>
    </subcellularLocation>
</comment>
<feature type="transmembrane region" description="Helical" evidence="7">
    <location>
        <begin position="712"/>
        <end position="731"/>
    </location>
</feature>